<evidence type="ECO:0000313" key="1">
    <source>
        <dbReference type="EMBL" id="XFO68200.1"/>
    </source>
</evidence>
<evidence type="ECO:0000313" key="2">
    <source>
        <dbReference type="Proteomes" id="UP000216752"/>
    </source>
</evidence>
<gene>
    <name evidence="1" type="ORF">SPSIL_044200</name>
</gene>
<keyword evidence="2" id="KW-1185">Reference proteome</keyword>
<dbReference type="Proteomes" id="UP000216752">
    <property type="component" value="Chromosome"/>
</dbReference>
<proteinExistence type="predicted"/>
<protein>
    <submittedName>
        <fullName evidence="1">Uncharacterized protein</fullName>
    </submittedName>
</protein>
<name>A0ABZ3IR64_9FIRM</name>
<dbReference type="EMBL" id="CP155573">
    <property type="protein sequence ID" value="XFO68200.1"/>
    <property type="molecule type" value="Genomic_DNA"/>
</dbReference>
<reference evidence="1" key="1">
    <citation type="submission" date="2024-05" db="EMBL/GenBank/DDBJ databases">
        <title>Isolation and characterization of Sporomusa carbonis sp. nov., a carboxydotrophic hydrogenogen in the genus of Sporomusa isolated from a charcoal burning pile.</title>
        <authorList>
            <person name="Boeer T."/>
            <person name="Rosenbaum F."/>
            <person name="Eysell L."/>
            <person name="Mueller V."/>
            <person name="Daniel R."/>
            <person name="Poehlein A."/>
        </authorList>
    </citation>
    <scope>NUCLEOTIDE SEQUENCE [LARGE SCALE GENOMIC DNA]</scope>
    <source>
        <strain evidence="1">DSM 10669</strain>
    </source>
</reference>
<organism evidence="1 2">
    <name type="scientific">Sporomusa silvacetica DSM 10669</name>
    <dbReference type="NCBI Taxonomy" id="1123289"/>
    <lineage>
        <taxon>Bacteria</taxon>
        <taxon>Bacillati</taxon>
        <taxon>Bacillota</taxon>
        <taxon>Negativicutes</taxon>
        <taxon>Selenomonadales</taxon>
        <taxon>Sporomusaceae</taxon>
        <taxon>Sporomusa</taxon>
    </lineage>
</organism>
<sequence length="178" mass="19283">MAAQQMVTIGQGSNNAVINVPLKSIDLAKWFFSLKDEEYRACSSGHNGMVQGRLPSGKRVAVSVETIGGNFIVNNFIEDLVQRDHVRTVSSSVMWIGGPDGTFSVLVKVTWELKIAAVSAQSCMLTCNVTAETADMTFLATLQNLPPSDSDSTQEHFIGETPFFAADIEKKARLGIVN</sequence>
<dbReference type="RefSeq" id="WP_094603993.1">
    <property type="nucleotide sequence ID" value="NZ_CP155573.1"/>
</dbReference>
<accession>A0ABZ3IR64</accession>